<dbReference type="PANTHER" id="PTHR43685">
    <property type="entry name" value="GLYCOSYLTRANSFERASE"/>
    <property type="match status" value="1"/>
</dbReference>
<keyword evidence="3" id="KW-1185">Reference proteome</keyword>
<evidence type="ECO:0000313" key="2">
    <source>
        <dbReference type="EMBL" id="GAA2523019.1"/>
    </source>
</evidence>
<evidence type="ECO:0000313" key="3">
    <source>
        <dbReference type="Proteomes" id="UP001501095"/>
    </source>
</evidence>
<dbReference type="EMBL" id="BAAATM010000003">
    <property type="protein sequence ID" value="GAA2523019.1"/>
    <property type="molecule type" value="Genomic_DNA"/>
</dbReference>
<dbReference type="InterPro" id="IPR029044">
    <property type="entry name" value="Nucleotide-diphossugar_trans"/>
</dbReference>
<reference evidence="2 3" key="1">
    <citation type="journal article" date="2019" name="Int. J. Syst. Evol. Microbiol.">
        <title>The Global Catalogue of Microorganisms (GCM) 10K type strain sequencing project: providing services to taxonomists for standard genome sequencing and annotation.</title>
        <authorList>
            <consortium name="The Broad Institute Genomics Platform"/>
            <consortium name="The Broad Institute Genome Sequencing Center for Infectious Disease"/>
            <person name="Wu L."/>
            <person name="Ma J."/>
        </authorList>
    </citation>
    <scope>NUCLEOTIDE SEQUENCE [LARGE SCALE GENOMIC DNA]</scope>
    <source>
        <strain evidence="2 3">JCM 6924</strain>
    </source>
</reference>
<comment type="caution">
    <text evidence="2">The sequence shown here is derived from an EMBL/GenBank/DDBJ whole genome shotgun (WGS) entry which is preliminary data.</text>
</comment>
<accession>A0ABN3NKE4</accession>
<dbReference type="Pfam" id="PF00535">
    <property type="entry name" value="Glycos_transf_2"/>
    <property type="match status" value="1"/>
</dbReference>
<sequence length="435" mass="46169">MTVPAPNPAPLRVPVRVVDVDLARPGEFRLPGAREGVRPHGRIRALVRLHGVPLGMVDAAVGASGSADSWTAVAAVARRELAAPIARHRAADLAAAPDGRGGWPCPSRRRRSLREAPALSVIVATHNRAGPLRRCLSSLLESDHPEFEIIVVDNAPADDAAEELVRAEFAERVRYVREPVPGLARAHNRGLAHASGDVAAFTDDDTLVDPQWLSALADTFARDGGIGCVTGLIVPAELETPAQVALERHGGFAKGCTPRAWSLSDPPADPLFPFTAGRFGSGANMAFRTEVLRSLGGFDPATGVGTPARGGDDLLAFFDVLVAGHSLAYEPGALVWHHHRRTQEAVAAQVFGYGAGLGAYLTGALTAHPRALPALLRRLPRGVRHVIARSRDRGSDPEASWSARMAFLEVCGMAYGPYGYLRGRLARGAGRRSGR</sequence>
<evidence type="ECO:0000259" key="1">
    <source>
        <dbReference type="Pfam" id="PF00535"/>
    </source>
</evidence>
<dbReference type="SUPFAM" id="SSF53448">
    <property type="entry name" value="Nucleotide-diphospho-sugar transferases"/>
    <property type="match status" value="1"/>
</dbReference>
<dbReference type="Gene3D" id="3.90.550.10">
    <property type="entry name" value="Spore Coat Polysaccharide Biosynthesis Protein SpsA, Chain A"/>
    <property type="match status" value="1"/>
</dbReference>
<organism evidence="2 3">
    <name type="scientific">Streptomyces levis</name>
    <dbReference type="NCBI Taxonomy" id="285566"/>
    <lineage>
        <taxon>Bacteria</taxon>
        <taxon>Bacillati</taxon>
        <taxon>Actinomycetota</taxon>
        <taxon>Actinomycetes</taxon>
        <taxon>Kitasatosporales</taxon>
        <taxon>Streptomycetaceae</taxon>
        <taxon>Streptomyces</taxon>
    </lineage>
</organism>
<protein>
    <recommendedName>
        <fullName evidence="1">Glycosyltransferase 2-like domain-containing protein</fullName>
    </recommendedName>
</protein>
<dbReference type="InterPro" id="IPR050834">
    <property type="entry name" value="Glycosyltransf_2"/>
</dbReference>
<gene>
    <name evidence="2" type="ORF">GCM10010423_15120</name>
</gene>
<feature type="domain" description="Glycosyltransferase 2-like" evidence="1">
    <location>
        <begin position="120"/>
        <end position="294"/>
    </location>
</feature>
<proteinExistence type="predicted"/>
<dbReference type="Proteomes" id="UP001501095">
    <property type="component" value="Unassembled WGS sequence"/>
</dbReference>
<dbReference type="PANTHER" id="PTHR43685:SF14">
    <property type="entry name" value="GLYCOSYLTRANSFERASE 2-LIKE DOMAIN-CONTAINING PROTEIN"/>
    <property type="match status" value="1"/>
</dbReference>
<dbReference type="InterPro" id="IPR001173">
    <property type="entry name" value="Glyco_trans_2-like"/>
</dbReference>
<name>A0ABN3NKE4_9ACTN</name>